<name>A0AAD5K2Z7_9FUNG</name>
<reference evidence="1" key="1">
    <citation type="journal article" date="2022" name="IScience">
        <title>Evolution of zygomycete secretomes and the origins of terrestrial fungal ecologies.</title>
        <authorList>
            <person name="Chang Y."/>
            <person name="Wang Y."/>
            <person name="Mondo S."/>
            <person name="Ahrendt S."/>
            <person name="Andreopoulos W."/>
            <person name="Barry K."/>
            <person name="Beard J."/>
            <person name="Benny G.L."/>
            <person name="Blankenship S."/>
            <person name="Bonito G."/>
            <person name="Cuomo C."/>
            <person name="Desiro A."/>
            <person name="Gervers K.A."/>
            <person name="Hundley H."/>
            <person name="Kuo A."/>
            <person name="LaButti K."/>
            <person name="Lang B.F."/>
            <person name="Lipzen A."/>
            <person name="O'Donnell K."/>
            <person name="Pangilinan J."/>
            <person name="Reynolds N."/>
            <person name="Sandor L."/>
            <person name="Smith M.E."/>
            <person name="Tsang A."/>
            <person name="Grigoriev I.V."/>
            <person name="Stajich J.E."/>
            <person name="Spatafora J.W."/>
        </authorList>
    </citation>
    <scope>NUCLEOTIDE SEQUENCE</scope>
    <source>
        <strain evidence="1">RSA 2281</strain>
    </source>
</reference>
<evidence type="ECO:0000313" key="1">
    <source>
        <dbReference type="EMBL" id="KAI9248795.1"/>
    </source>
</evidence>
<dbReference type="AlphaFoldDB" id="A0AAD5K2Z7"/>
<accession>A0AAD5K2Z7</accession>
<gene>
    <name evidence="1" type="ORF">BDA99DRAFT_524494</name>
</gene>
<organism evidence="1 2">
    <name type="scientific">Phascolomyces articulosus</name>
    <dbReference type="NCBI Taxonomy" id="60185"/>
    <lineage>
        <taxon>Eukaryota</taxon>
        <taxon>Fungi</taxon>
        <taxon>Fungi incertae sedis</taxon>
        <taxon>Mucoromycota</taxon>
        <taxon>Mucoromycotina</taxon>
        <taxon>Mucoromycetes</taxon>
        <taxon>Mucorales</taxon>
        <taxon>Lichtheimiaceae</taxon>
        <taxon>Phascolomyces</taxon>
    </lineage>
</organism>
<reference evidence="1" key="2">
    <citation type="submission" date="2023-02" db="EMBL/GenBank/DDBJ databases">
        <authorList>
            <consortium name="DOE Joint Genome Institute"/>
            <person name="Mondo S.J."/>
            <person name="Chang Y."/>
            <person name="Wang Y."/>
            <person name="Ahrendt S."/>
            <person name="Andreopoulos W."/>
            <person name="Barry K."/>
            <person name="Beard J."/>
            <person name="Benny G.L."/>
            <person name="Blankenship S."/>
            <person name="Bonito G."/>
            <person name="Cuomo C."/>
            <person name="Desiro A."/>
            <person name="Gervers K.A."/>
            <person name="Hundley H."/>
            <person name="Kuo A."/>
            <person name="LaButti K."/>
            <person name="Lang B.F."/>
            <person name="Lipzen A."/>
            <person name="O'Donnell K."/>
            <person name="Pangilinan J."/>
            <person name="Reynolds N."/>
            <person name="Sandor L."/>
            <person name="Smith M.W."/>
            <person name="Tsang A."/>
            <person name="Grigoriev I.V."/>
            <person name="Stajich J.E."/>
            <person name="Spatafora J.W."/>
        </authorList>
    </citation>
    <scope>NUCLEOTIDE SEQUENCE</scope>
    <source>
        <strain evidence="1">RSA 2281</strain>
    </source>
</reference>
<dbReference type="Gene3D" id="3.80.10.10">
    <property type="entry name" value="Ribonuclease Inhibitor"/>
    <property type="match status" value="1"/>
</dbReference>
<dbReference type="Proteomes" id="UP001209540">
    <property type="component" value="Unassembled WGS sequence"/>
</dbReference>
<dbReference type="EMBL" id="JAIXMP010000037">
    <property type="protein sequence ID" value="KAI9248795.1"/>
    <property type="molecule type" value="Genomic_DNA"/>
</dbReference>
<keyword evidence="2" id="KW-1185">Reference proteome</keyword>
<sequence>MRSIRIFQDQKNFSILLGQSLTYLDIMTYDTTFERFLCDVILDACPNLTRFRCCIYQSLIFPRSVITNMPSPVNTNDTNNSMTATTTKLSTSPSIKRIMDLYLYLPGETSENLYPILIHFTSLQHISLIFHKPDTAGHMFGWINTMFPSLQTIRFGEFVKDVPIVFPIPFSQPGRKVIEYKSNFNLLLILENMSKLLEKNHDKLNAFHLKMSHLFPGMNQLLRRFVMDLGAPHLQSLVLKNIQSRSQTSPLLKLGHILNHFPCLEQLVLSHIPFGDNDDHHSNNDDGDNNSIDHPCPTLKTVEITYCSGITASVFRMLFNKRCHRHMKLVSLIHVKNLVSNDHHELETMATKIDTLEHLVLNDQNMDNHLVKKMLTHWISKKLKRVDIYGPHKIRSPRGMIGYGKQKLPKTIVDIAPFSM</sequence>
<comment type="caution">
    <text evidence="1">The sequence shown here is derived from an EMBL/GenBank/DDBJ whole genome shotgun (WGS) entry which is preliminary data.</text>
</comment>
<protein>
    <submittedName>
        <fullName evidence="1">Uncharacterized protein</fullName>
    </submittedName>
</protein>
<feature type="non-terminal residue" evidence="1">
    <location>
        <position position="420"/>
    </location>
</feature>
<dbReference type="InterPro" id="IPR032675">
    <property type="entry name" value="LRR_dom_sf"/>
</dbReference>
<dbReference type="SUPFAM" id="SSF52047">
    <property type="entry name" value="RNI-like"/>
    <property type="match status" value="1"/>
</dbReference>
<evidence type="ECO:0000313" key="2">
    <source>
        <dbReference type="Proteomes" id="UP001209540"/>
    </source>
</evidence>
<proteinExistence type="predicted"/>